<protein>
    <submittedName>
        <fullName evidence="2">Uncharacterized protein</fullName>
    </submittedName>
</protein>
<evidence type="ECO:0000313" key="1">
    <source>
        <dbReference type="EMBL" id="GBM53591.1"/>
    </source>
</evidence>
<proteinExistence type="predicted"/>
<sequence length="77" mass="7921">TNSSFLDTCRSIAPSSKGGVFEDNLSGVVPPESWTEVIIPRGPATKHVPVNPIISLGCPIGKGKITYGCPTQGPSVG</sequence>
<dbReference type="EMBL" id="BGPR01099705">
    <property type="protein sequence ID" value="GBM53591.1"/>
    <property type="molecule type" value="Genomic_DNA"/>
</dbReference>
<dbReference type="Proteomes" id="UP000499080">
    <property type="component" value="Unassembled WGS sequence"/>
</dbReference>
<dbReference type="EMBL" id="BGPR01101155">
    <property type="protein sequence ID" value="GBM58735.1"/>
    <property type="molecule type" value="Genomic_DNA"/>
</dbReference>
<feature type="non-terminal residue" evidence="2">
    <location>
        <position position="1"/>
    </location>
</feature>
<gene>
    <name evidence="2" type="ORF">AVEN_72174_1</name>
    <name evidence="1" type="ORF">AVEN_85493_1</name>
</gene>
<organism evidence="2 3">
    <name type="scientific">Araneus ventricosus</name>
    <name type="common">Orbweaver spider</name>
    <name type="synonym">Epeira ventricosa</name>
    <dbReference type="NCBI Taxonomy" id="182803"/>
    <lineage>
        <taxon>Eukaryota</taxon>
        <taxon>Metazoa</taxon>
        <taxon>Ecdysozoa</taxon>
        <taxon>Arthropoda</taxon>
        <taxon>Chelicerata</taxon>
        <taxon>Arachnida</taxon>
        <taxon>Araneae</taxon>
        <taxon>Araneomorphae</taxon>
        <taxon>Entelegynae</taxon>
        <taxon>Araneoidea</taxon>
        <taxon>Araneidae</taxon>
        <taxon>Araneus</taxon>
    </lineage>
</organism>
<accession>A0A4Y2H0W6</accession>
<reference evidence="2 3" key="1">
    <citation type="journal article" date="2019" name="Sci. Rep.">
        <title>Orb-weaving spider Araneus ventricosus genome elucidates the spidroin gene catalogue.</title>
        <authorList>
            <person name="Kono N."/>
            <person name="Nakamura H."/>
            <person name="Ohtoshi R."/>
            <person name="Moran D.A.P."/>
            <person name="Shinohara A."/>
            <person name="Yoshida Y."/>
            <person name="Fujiwara M."/>
            <person name="Mori M."/>
            <person name="Tomita M."/>
            <person name="Arakawa K."/>
        </authorList>
    </citation>
    <scope>NUCLEOTIDE SEQUENCE [LARGE SCALE GENOMIC DNA]</scope>
</reference>
<evidence type="ECO:0000313" key="3">
    <source>
        <dbReference type="Proteomes" id="UP000499080"/>
    </source>
</evidence>
<keyword evidence="3" id="KW-1185">Reference proteome</keyword>
<dbReference type="AlphaFoldDB" id="A0A4Y2H0W6"/>
<comment type="caution">
    <text evidence="2">The sequence shown here is derived from an EMBL/GenBank/DDBJ whole genome shotgun (WGS) entry which is preliminary data.</text>
</comment>
<name>A0A4Y2H0W6_ARAVE</name>
<evidence type="ECO:0000313" key="2">
    <source>
        <dbReference type="EMBL" id="GBM58735.1"/>
    </source>
</evidence>